<feature type="compositionally biased region" description="Low complexity" evidence="15">
    <location>
        <begin position="256"/>
        <end position="270"/>
    </location>
</feature>
<dbReference type="CDD" id="cd23809">
    <property type="entry name" value="UBCc_UBE2Z"/>
    <property type="match status" value="1"/>
</dbReference>
<dbReference type="AlphaFoldDB" id="A0A139I8H2"/>
<proteinExistence type="predicted"/>
<evidence type="ECO:0000256" key="4">
    <source>
        <dbReference type="ARBA" id="ARBA00022490"/>
    </source>
</evidence>
<keyword evidence="4" id="KW-0963">Cytoplasm</keyword>
<dbReference type="PANTHER" id="PTHR46116:SF26">
    <property type="entry name" value="UBIQUITIN-CONJUGATING ENZYME E2 Z"/>
    <property type="match status" value="1"/>
</dbReference>
<dbReference type="Gene3D" id="3.10.110.10">
    <property type="entry name" value="Ubiquitin Conjugating Enzyme"/>
    <property type="match status" value="2"/>
</dbReference>
<dbReference type="Pfam" id="PF00179">
    <property type="entry name" value="UQ_con"/>
    <property type="match status" value="2"/>
</dbReference>
<evidence type="ECO:0000256" key="12">
    <source>
        <dbReference type="ARBA" id="ARBA00041798"/>
    </source>
</evidence>
<dbReference type="SMART" id="SM00212">
    <property type="entry name" value="UBCc"/>
    <property type="match status" value="2"/>
</dbReference>
<evidence type="ECO:0000256" key="3">
    <source>
        <dbReference type="ARBA" id="ARBA00012486"/>
    </source>
</evidence>
<accession>A0A139I8H2</accession>
<feature type="compositionally biased region" description="Pro residues" evidence="15">
    <location>
        <begin position="25"/>
        <end position="38"/>
    </location>
</feature>
<evidence type="ECO:0000256" key="11">
    <source>
        <dbReference type="ARBA" id="ARBA00039894"/>
    </source>
</evidence>
<keyword evidence="6" id="KW-0053">Apoptosis</keyword>
<evidence type="ECO:0000256" key="7">
    <source>
        <dbReference type="ARBA" id="ARBA00022741"/>
    </source>
</evidence>
<evidence type="ECO:0000313" key="18">
    <source>
        <dbReference type="Proteomes" id="UP000073492"/>
    </source>
</evidence>
<dbReference type="EC" id="2.3.2.23" evidence="3"/>
<evidence type="ECO:0000256" key="13">
    <source>
        <dbReference type="ARBA" id="ARBA00042316"/>
    </source>
</evidence>
<evidence type="ECO:0000256" key="6">
    <source>
        <dbReference type="ARBA" id="ARBA00022703"/>
    </source>
</evidence>
<dbReference type="InterPro" id="IPR000608">
    <property type="entry name" value="UBC"/>
</dbReference>
<keyword evidence="9" id="KW-0067">ATP-binding</keyword>
<dbReference type="GO" id="GO:0061631">
    <property type="term" value="F:ubiquitin conjugating enzyme activity"/>
    <property type="evidence" value="ECO:0007669"/>
    <property type="project" value="UniProtKB-EC"/>
</dbReference>
<evidence type="ECO:0000259" key="16">
    <source>
        <dbReference type="PROSITE" id="PS50127"/>
    </source>
</evidence>
<dbReference type="GO" id="GO:0006915">
    <property type="term" value="P:apoptotic process"/>
    <property type="evidence" value="ECO:0007669"/>
    <property type="project" value="UniProtKB-KW"/>
</dbReference>
<feature type="domain" description="UBC core" evidence="16">
    <location>
        <begin position="72"/>
        <end position="230"/>
    </location>
</feature>
<feature type="region of interest" description="Disordered" evidence="15">
    <location>
        <begin position="256"/>
        <end position="281"/>
    </location>
</feature>
<organism evidence="17 18">
    <name type="scientific">Pseudocercospora musae</name>
    <dbReference type="NCBI Taxonomy" id="113226"/>
    <lineage>
        <taxon>Eukaryota</taxon>
        <taxon>Fungi</taxon>
        <taxon>Dikarya</taxon>
        <taxon>Ascomycota</taxon>
        <taxon>Pezizomycotina</taxon>
        <taxon>Dothideomycetes</taxon>
        <taxon>Dothideomycetidae</taxon>
        <taxon>Mycosphaerellales</taxon>
        <taxon>Mycosphaerellaceae</taxon>
        <taxon>Pseudocercospora</taxon>
    </lineage>
</organism>
<dbReference type="OrthoDB" id="1926878at2759"/>
<comment type="caution">
    <text evidence="17">The sequence shown here is derived from an EMBL/GenBank/DDBJ whole genome shotgun (WGS) entry which is preliminary data.</text>
</comment>
<protein>
    <recommendedName>
        <fullName evidence="11">Ubiquitin-conjugating enzyme E2 Z</fullName>
        <ecNumber evidence="3">2.3.2.23</ecNumber>
    </recommendedName>
    <alternativeName>
        <fullName evidence="12">E2 ubiquitin-conjugating enzyme Z</fullName>
    </alternativeName>
    <alternativeName>
        <fullName evidence="14">Ubiquitin carrier protein Z</fullName>
    </alternativeName>
    <alternativeName>
        <fullName evidence="13">Ubiquitin-protein ligase Z</fullName>
    </alternativeName>
</protein>
<keyword evidence="8" id="KW-0833">Ubl conjugation pathway</keyword>
<keyword evidence="5" id="KW-0808">Transferase</keyword>
<evidence type="ECO:0000256" key="5">
    <source>
        <dbReference type="ARBA" id="ARBA00022679"/>
    </source>
</evidence>
<evidence type="ECO:0000256" key="15">
    <source>
        <dbReference type="SAM" id="MobiDB-lite"/>
    </source>
</evidence>
<dbReference type="Proteomes" id="UP000073492">
    <property type="component" value="Unassembled WGS sequence"/>
</dbReference>
<dbReference type="GO" id="GO:0004869">
    <property type="term" value="F:cysteine-type endopeptidase inhibitor activity"/>
    <property type="evidence" value="ECO:0007669"/>
    <property type="project" value="TreeGrafter"/>
</dbReference>
<dbReference type="GO" id="GO:0005524">
    <property type="term" value="F:ATP binding"/>
    <property type="evidence" value="ECO:0007669"/>
    <property type="project" value="UniProtKB-KW"/>
</dbReference>
<comment type="subcellular location">
    <subcellularLocation>
        <location evidence="2">Cytoplasm</location>
    </subcellularLocation>
    <subcellularLocation>
        <location evidence="1">Nucleus</location>
    </subcellularLocation>
</comment>
<feature type="region of interest" description="Disordered" evidence="15">
    <location>
        <begin position="1"/>
        <end position="58"/>
    </location>
</feature>
<keyword evidence="10" id="KW-0539">Nucleus</keyword>
<evidence type="ECO:0000256" key="9">
    <source>
        <dbReference type="ARBA" id="ARBA00022840"/>
    </source>
</evidence>
<dbReference type="PANTHER" id="PTHR46116">
    <property type="entry name" value="(E3-INDEPENDENT) E2 UBIQUITIN-CONJUGATING ENZYME"/>
    <property type="match status" value="1"/>
</dbReference>
<evidence type="ECO:0000256" key="2">
    <source>
        <dbReference type="ARBA" id="ARBA00004496"/>
    </source>
</evidence>
<name>A0A139I8H2_9PEZI</name>
<feature type="domain" description="UBC core" evidence="16">
    <location>
        <begin position="393"/>
        <end position="540"/>
    </location>
</feature>
<dbReference type="GO" id="GO:0043066">
    <property type="term" value="P:negative regulation of apoptotic process"/>
    <property type="evidence" value="ECO:0007669"/>
    <property type="project" value="TreeGrafter"/>
</dbReference>
<feature type="compositionally biased region" description="Low complexity" evidence="15">
    <location>
        <begin position="1"/>
        <end position="24"/>
    </location>
</feature>
<sequence length="567" mass="63990">MSNQGYYGQQPQYGGPQYPPQSYGGPPPPQQGYGPPPGQMNYGYPAQGPPPPQQKQTNTWARAAMSNTNTAGSIQRITREIATAQKGTDLSIAVACRDSDVRHVRALIIGPPETPYEFGFFEFDMKFSKDYPIKPPAVRCITTNGGRTRFNPNIYAEGKVCLSILGTWRGNPGEEWSSAQGLESVLLSIQSLMSANPYENEPGYETHKKEEPNPAAYVAKIRHETLRISVIQRLEAILQLQPDKLEPVLKKIKSKAAASPPESPQASALATASNGTSTPSSVHEYDAEAVFNSLDSAQWDPFADLIKRRFLWYYDAYIRAIETFEKEQRDGTAFKRMEFEYPPNSMEGNFAYKNLHARMEGILAKLNQEKLSWEQSGAQQVMDGTQLAVMLAFQFKQLAYKWNEGEKAGRMEISLPNSKNPFVWQLTLFGQPMTNLDGGIFNLKLYIPPDFPDTQPRVTVETPIYHHRVSSNGTLCYFPQKPDEVQSHLEAIAAAIEDKESTFDPRATVNPDIFEQYWGGDEKRKIYNRKLRRSAQESSLQLDPRYAKTQHEWVLTTILQRLRLLDD</sequence>
<gene>
    <name evidence="17" type="ORF">AC579_3483</name>
</gene>
<dbReference type="InterPro" id="IPR016135">
    <property type="entry name" value="UBQ-conjugating_enzyme/RWD"/>
</dbReference>
<reference evidence="17 18" key="1">
    <citation type="submission" date="2015-07" db="EMBL/GenBank/DDBJ databases">
        <title>Comparative genomics of the Sigatoka disease complex on banana suggests a link between parallel evolutionary changes in Pseudocercospora fijiensis and Pseudocercospora eumusae and increased virulence on the banana host.</title>
        <authorList>
            <person name="Chang T.-C."/>
            <person name="Salvucci A."/>
            <person name="Crous P.W."/>
            <person name="Stergiopoulos I."/>
        </authorList>
    </citation>
    <scope>NUCLEOTIDE SEQUENCE [LARGE SCALE GENOMIC DNA]</scope>
    <source>
        <strain evidence="17 18">CBS 116634</strain>
    </source>
</reference>
<evidence type="ECO:0000313" key="17">
    <source>
        <dbReference type="EMBL" id="KXT10905.1"/>
    </source>
</evidence>
<evidence type="ECO:0000256" key="1">
    <source>
        <dbReference type="ARBA" id="ARBA00004123"/>
    </source>
</evidence>
<dbReference type="CDD" id="cd00195">
    <property type="entry name" value="UBCc_UEV"/>
    <property type="match status" value="1"/>
</dbReference>
<dbReference type="GO" id="GO:0005737">
    <property type="term" value="C:cytoplasm"/>
    <property type="evidence" value="ECO:0007669"/>
    <property type="project" value="UniProtKB-SubCell"/>
</dbReference>
<dbReference type="SUPFAM" id="SSF54495">
    <property type="entry name" value="UBC-like"/>
    <property type="match status" value="2"/>
</dbReference>
<dbReference type="GO" id="GO:0005634">
    <property type="term" value="C:nucleus"/>
    <property type="evidence" value="ECO:0007669"/>
    <property type="project" value="UniProtKB-SubCell"/>
</dbReference>
<evidence type="ECO:0000256" key="10">
    <source>
        <dbReference type="ARBA" id="ARBA00023242"/>
    </source>
</evidence>
<feature type="compositionally biased region" description="Polar residues" evidence="15">
    <location>
        <begin position="271"/>
        <end position="281"/>
    </location>
</feature>
<dbReference type="PROSITE" id="PS50127">
    <property type="entry name" value="UBC_2"/>
    <property type="match status" value="2"/>
</dbReference>
<evidence type="ECO:0000256" key="8">
    <source>
        <dbReference type="ARBA" id="ARBA00022786"/>
    </source>
</evidence>
<keyword evidence="7" id="KW-0547">Nucleotide-binding</keyword>
<keyword evidence="18" id="KW-1185">Reference proteome</keyword>
<evidence type="ECO:0000256" key="14">
    <source>
        <dbReference type="ARBA" id="ARBA00042401"/>
    </source>
</evidence>
<dbReference type="EMBL" id="LFZO01000233">
    <property type="protein sequence ID" value="KXT10905.1"/>
    <property type="molecule type" value="Genomic_DNA"/>
</dbReference>